<dbReference type="Pfam" id="PF09349">
    <property type="entry name" value="OHCU_decarbox"/>
    <property type="match status" value="1"/>
</dbReference>
<dbReference type="InterPro" id="IPR018020">
    <property type="entry name" value="OHCU_decarboxylase"/>
</dbReference>
<evidence type="ECO:0000259" key="8">
    <source>
        <dbReference type="Pfam" id="PF09349"/>
    </source>
</evidence>
<feature type="domain" description="Oxo-4-hydroxy-4-carboxy-5-ureidoimidazoline decarboxylase" evidence="8">
    <location>
        <begin position="23"/>
        <end position="176"/>
    </location>
</feature>
<evidence type="ECO:0000256" key="7">
    <source>
        <dbReference type="SAM" id="MobiDB-lite"/>
    </source>
</evidence>
<dbReference type="Proteomes" id="UP000572635">
    <property type="component" value="Unassembled WGS sequence"/>
</dbReference>
<dbReference type="RefSeq" id="WP_184391743.1">
    <property type="nucleotide sequence ID" value="NZ_BAAAJD010000054.1"/>
</dbReference>
<dbReference type="NCBIfam" id="NF010372">
    <property type="entry name" value="PRK13798.1"/>
    <property type="match status" value="1"/>
</dbReference>
<dbReference type="GO" id="GO:0051997">
    <property type="term" value="F:2-oxo-4-hydroxy-4-carboxy-5-ureidoimidazoline decarboxylase activity"/>
    <property type="evidence" value="ECO:0007669"/>
    <property type="project" value="UniProtKB-EC"/>
</dbReference>
<feature type="compositionally biased region" description="Polar residues" evidence="7">
    <location>
        <begin position="1"/>
        <end position="11"/>
    </location>
</feature>
<evidence type="ECO:0000256" key="2">
    <source>
        <dbReference type="ARBA" id="ARBA00004754"/>
    </source>
</evidence>
<keyword evidence="5" id="KW-0210">Decarboxylase</keyword>
<dbReference type="InterPro" id="IPR017595">
    <property type="entry name" value="OHCU_decarboxylase-2"/>
</dbReference>
<name>A0A7W8QLE0_9ACTN</name>
<dbReference type="Gene3D" id="1.10.3330.10">
    <property type="entry name" value="Oxo-4-hydroxy-4-carboxy-5-ureidoimidazoline decarboxylase"/>
    <property type="match status" value="1"/>
</dbReference>
<dbReference type="GO" id="GO:0019628">
    <property type="term" value="P:urate catabolic process"/>
    <property type="evidence" value="ECO:0007669"/>
    <property type="project" value="TreeGrafter"/>
</dbReference>
<sequence length="182" mass="19605">MSDTSSGSSAAERNDDPGLARINALTSDDFRAEFARCLNVDRWTAALDAERPFASREALLAAADAHAAQMSDDEVDTAISRHPRIGEKASGSDTESRWSRGEQSAVTAGGDAAAQAFAEANAAYEARFGHIYLVCASGRSPEELLTDLKERMDNSAEQEKRVVAGEFRKIALLRVEKVLDNA</sequence>
<evidence type="ECO:0000313" key="9">
    <source>
        <dbReference type="EMBL" id="MBB5432134.1"/>
    </source>
</evidence>
<feature type="region of interest" description="Disordered" evidence="7">
    <location>
        <begin position="80"/>
        <end position="105"/>
    </location>
</feature>
<reference evidence="9 10" key="1">
    <citation type="submission" date="2020-08" db="EMBL/GenBank/DDBJ databases">
        <title>Sequencing the genomes of 1000 actinobacteria strains.</title>
        <authorList>
            <person name="Klenk H.-P."/>
        </authorList>
    </citation>
    <scope>NUCLEOTIDE SEQUENCE [LARGE SCALE GENOMIC DNA]</scope>
    <source>
        <strain evidence="9 10">DSM 44551</strain>
    </source>
</reference>
<dbReference type="PANTHER" id="PTHR43466">
    <property type="entry name" value="2-OXO-4-HYDROXY-4-CARBOXY-5-UREIDOIMIDAZOLINE DECARBOXYLASE-RELATED"/>
    <property type="match status" value="1"/>
</dbReference>
<evidence type="ECO:0000256" key="6">
    <source>
        <dbReference type="ARBA" id="ARBA00023239"/>
    </source>
</evidence>
<dbReference type="SUPFAM" id="SSF158694">
    <property type="entry name" value="UraD-Like"/>
    <property type="match status" value="1"/>
</dbReference>
<evidence type="ECO:0000256" key="1">
    <source>
        <dbReference type="ARBA" id="ARBA00001163"/>
    </source>
</evidence>
<comment type="caution">
    <text evidence="9">The sequence shown here is derived from an EMBL/GenBank/DDBJ whole genome shotgun (WGS) entry which is preliminary data.</text>
</comment>
<gene>
    <name evidence="9" type="ORF">HDA36_002218</name>
</gene>
<feature type="region of interest" description="Disordered" evidence="7">
    <location>
        <begin position="1"/>
        <end position="20"/>
    </location>
</feature>
<proteinExistence type="predicted"/>
<keyword evidence="6 9" id="KW-0456">Lyase</keyword>
<evidence type="ECO:0000256" key="5">
    <source>
        <dbReference type="ARBA" id="ARBA00022793"/>
    </source>
</evidence>
<dbReference type="InterPro" id="IPR036778">
    <property type="entry name" value="OHCU_decarboxylase_sf"/>
</dbReference>
<organism evidence="9 10">
    <name type="scientific">Nocardiopsis composta</name>
    <dbReference type="NCBI Taxonomy" id="157465"/>
    <lineage>
        <taxon>Bacteria</taxon>
        <taxon>Bacillati</taxon>
        <taxon>Actinomycetota</taxon>
        <taxon>Actinomycetes</taxon>
        <taxon>Streptosporangiales</taxon>
        <taxon>Nocardiopsidaceae</taxon>
        <taxon>Nocardiopsis</taxon>
    </lineage>
</organism>
<evidence type="ECO:0000256" key="3">
    <source>
        <dbReference type="ARBA" id="ARBA00012257"/>
    </source>
</evidence>
<evidence type="ECO:0000256" key="4">
    <source>
        <dbReference type="ARBA" id="ARBA00022631"/>
    </source>
</evidence>
<dbReference type="NCBIfam" id="TIGR03180">
    <property type="entry name" value="UraD_2"/>
    <property type="match status" value="1"/>
</dbReference>
<dbReference type="EC" id="4.1.1.97" evidence="3"/>
<protein>
    <recommendedName>
        <fullName evidence="3">2-oxo-4-hydroxy-4-carboxy-5-ureidoimidazoline decarboxylase</fullName>
        <ecNumber evidence="3">4.1.1.97</ecNumber>
    </recommendedName>
</protein>
<comment type="catalytic activity">
    <reaction evidence="1">
        <text>5-hydroxy-2-oxo-4-ureido-2,5-dihydro-1H-imidazole-5-carboxylate + H(+) = (S)-allantoin + CO2</text>
        <dbReference type="Rhea" id="RHEA:26301"/>
        <dbReference type="ChEBI" id="CHEBI:15378"/>
        <dbReference type="ChEBI" id="CHEBI:15678"/>
        <dbReference type="ChEBI" id="CHEBI:16526"/>
        <dbReference type="ChEBI" id="CHEBI:58639"/>
        <dbReference type="EC" id="4.1.1.97"/>
    </reaction>
</comment>
<dbReference type="GO" id="GO:0006144">
    <property type="term" value="P:purine nucleobase metabolic process"/>
    <property type="evidence" value="ECO:0007669"/>
    <property type="project" value="UniProtKB-KW"/>
</dbReference>
<keyword evidence="10" id="KW-1185">Reference proteome</keyword>
<accession>A0A7W8QLE0</accession>
<dbReference type="PANTHER" id="PTHR43466:SF1">
    <property type="entry name" value="2-OXO-4-HYDROXY-4-CARBOXY-5-UREIDOIMIDAZOLINE DECARBOXYLASE-RELATED"/>
    <property type="match status" value="1"/>
</dbReference>
<comment type="pathway">
    <text evidence="2">Purine metabolism; urate degradation; (S)-allantoin from urate: step 3/3.</text>
</comment>
<dbReference type="AlphaFoldDB" id="A0A7W8QLE0"/>
<keyword evidence="4" id="KW-0659">Purine metabolism</keyword>
<dbReference type="EMBL" id="JACHDB010000001">
    <property type="protein sequence ID" value="MBB5432134.1"/>
    <property type="molecule type" value="Genomic_DNA"/>
</dbReference>
<evidence type="ECO:0000313" key="10">
    <source>
        <dbReference type="Proteomes" id="UP000572635"/>
    </source>
</evidence>